<accession>A0ABW2E7W0</accession>
<sequence>MNEEDPQGQPPLLVLGKIRAILECFAPEGPELTLPEIRQATGLPSSTCQRLVQNLVREGFLDRTGDAYRVGLALVRMAAPGLYGFDPVRRIQPFLDELRDSTGETACLYVRDGLYRSVVGLAETRHAVKRVVALGMVAPLHEGSAGRVFLAHDEDAWRDVLKQGPGPVTGHTIPDAEQFAEQRAAVRRRGHAVSFEGGDIGSVSVSAPVFGVHGRLVAVLGIVAPVQRLTSTDVPRTAALVVAAAGVASRAIGCPPALLPGLPAGAEREEAEAAQSRVEKDVSTARDSRQPSEQICAMGDAPSGATWGRVSHALFRAGRLHRVHAGTLLRRVGLYPGQEILLMLLWDEDHRAQADLIRALALDASTVTKMLQRLEQAGFITRSPSPTDRRASIVSLTDAGQALRDQVADLWHELEQDATTLLSEEETTAVTGMLNQIEEGLQQRLSGDRDTDGPPARTADSSGRRHASS</sequence>
<keyword evidence="3" id="KW-0804">Transcription</keyword>
<dbReference type="PANTHER" id="PTHR30136">
    <property type="entry name" value="HELIX-TURN-HELIX TRANSCRIPTIONAL REGULATOR, ICLR FAMILY"/>
    <property type="match status" value="1"/>
</dbReference>
<dbReference type="SUPFAM" id="SSF55781">
    <property type="entry name" value="GAF domain-like"/>
    <property type="match status" value="1"/>
</dbReference>
<dbReference type="PANTHER" id="PTHR30136:SF24">
    <property type="entry name" value="HTH-TYPE TRANSCRIPTIONAL REPRESSOR ALLR"/>
    <property type="match status" value="1"/>
</dbReference>
<dbReference type="Proteomes" id="UP001596409">
    <property type="component" value="Unassembled WGS sequence"/>
</dbReference>
<keyword evidence="2" id="KW-0238">DNA-binding</keyword>
<dbReference type="PROSITE" id="PS01117">
    <property type="entry name" value="HTH_MARR_1"/>
    <property type="match status" value="1"/>
</dbReference>
<name>A0ABW2E7W0_9ACTN</name>
<gene>
    <name evidence="8" type="ORF">ACFQMH_27775</name>
</gene>
<dbReference type="SMART" id="SM00347">
    <property type="entry name" value="HTH_MARR"/>
    <property type="match status" value="1"/>
</dbReference>
<feature type="compositionally biased region" description="Basic and acidic residues" evidence="4">
    <location>
        <begin position="277"/>
        <end position="290"/>
    </location>
</feature>
<keyword evidence="1" id="KW-0805">Transcription regulation</keyword>
<dbReference type="Gene3D" id="3.30.450.40">
    <property type="match status" value="1"/>
</dbReference>
<dbReference type="InterPro" id="IPR036390">
    <property type="entry name" value="WH_DNA-bd_sf"/>
</dbReference>
<keyword evidence="9" id="KW-1185">Reference proteome</keyword>
<comment type="caution">
    <text evidence="8">The sequence shown here is derived from an EMBL/GenBank/DDBJ whole genome shotgun (WGS) entry which is preliminary data.</text>
</comment>
<evidence type="ECO:0000313" key="8">
    <source>
        <dbReference type="EMBL" id="MFC7015437.1"/>
    </source>
</evidence>
<dbReference type="PRINTS" id="PR00598">
    <property type="entry name" value="HTHMARR"/>
</dbReference>
<dbReference type="PROSITE" id="PS51077">
    <property type="entry name" value="HTH_ICLR"/>
    <property type="match status" value="1"/>
</dbReference>
<dbReference type="InterPro" id="IPR023187">
    <property type="entry name" value="Tscrpt_reg_MarR-type_CS"/>
</dbReference>
<evidence type="ECO:0000259" key="5">
    <source>
        <dbReference type="PROSITE" id="PS50995"/>
    </source>
</evidence>
<dbReference type="Gene3D" id="1.10.10.10">
    <property type="entry name" value="Winged helix-like DNA-binding domain superfamily/Winged helix DNA-binding domain"/>
    <property type="match status" value="2"/>
</dbReference>
<dbReference type="PROSITE" id="PS51078">
    <property type="entry name" value="ICLR_ED"/>
    <property type="match status" value="1"/>
</dbReference>
<feature type="domain" description="IclR-ED" evidence="7">
    <location>
        <begin position="73"/>
        <end position="254"/>
    </location>
</feature>
<dbReference type="InterPro" id="IPR014757">
    <property type="entry name" value="Tscrpt_reg_IclR_C"/>
</dbReference>
<dbReference type="RefSeq" id="WP_229881608.1">
    <property type="nucleotide sequence ID" value="NZ_BMWA01000033.1"/>
</dbReference>
<dbReference type="Pfam" id="PF01047">
    <property type="entry name" value="MarR"/>
    <property type="match status" value="1"/>
</dbReference>
<feature type="domain" description="HTH marR-type" evidence="5">
    <location>
        <begin position="307"/>
        <end position="439"/>
    </location>
</feature>
<evidence type="ECO:0000256" key="2">
    <source>
        <dbReference type="ARBA" id="ARBA00023125"/>
    </source>
</evidence>
<feature type="region of interest" description="Disordered" evidence="4">
    <location>
        <begin position="275"/>
        <end position="295"/>
    </location>
</feature>
<dbReference type="SUPFAM" id="SSF46785">
    <property type="entry name" value="Winged helix' DNA-binding domain"/>
    <property type="match status" value="2"/>
</dbReference>
<evidence type="ECO:0000259" key="7">
    <source>
        <dbReference type="PROSITE" id="PS51078"/>
    </source>
</evidence>
<dbReference type="EMBL" id="JBHSYM010000061">
    <property type="protein sequence ID" value="MFC7015437.1"/>
    <property type="molecule type" value="Genomic_DNA"/>
</dbReference>
<evidence type="ECO:0000313" key="9">
    <source>
        <dbReference type="Proteomes" id="UP001596409"/>
    </source>
</evidence>
<reference evidence="9" key="1">
    <citation type="journal article" date="2019" name="Int. J. Syst. Evol. Microbiol.">
        <title>The Global Catalogue of Microorganisms (GCM) 10K type strain sequencing project: providing services to taxonomists for standard genome sequencing and annotation.</title>
        <authorList>
            <consortium name="The Broad Institute Genomics Platform"/>
            <consortium name="The Broad Institute Genome Sequencing Center for Infectious Disease"/>
            <person name="Wu L."/>
            <person name="Ma J."/>
        </authorList>
    </citation>
    <scope>NUCLEOTIDE SEQUENCE [LARGE SCALE GENOMIC DNA]</scope>
    <source>
        <strain evidence="9">JCM 4855</strain>
    </source>
</reference>
<proteinExistence type="predicted"/>
<protein>
    <submittedName>
        <fullName evidence="8">MarR family transcriptional regulator</fullName>
    </submittedName>
</protein>
<dbReference type="InterPro" id="IPR000835">
    <property type="entry name" value="HTH_MarR-typ"/>
</dbReference>
<evidence type="ECO:0000256" key="1">
    <source>
        <dbReference type="ARBA" id="ARBA00023015"/>
    </source>
</evidence>
<dbReference type="InterPro" id="IPR029016">
    <property type="entry name" value="GAF-like_dom_sf"/>
</dbReference>
<dbReference type="InterPro" id="IPR036388">
    <property type="entry name" value="WH-like_DNA-bd_sf"/>
</dbReference>
<dbReference type="PROSITE" id="PS50995">
    <property type="entry name" value="HTH_MARR_2"/>
    <property type="match status" value="1"/>
</dbReference>
<dbReference type="Pfam" id="PF01614">
    <property type="entry name" value="IclR_C"/>
    <property type="match status" value="1"/>
</dbReference>
<feature type="region of interest" description="Disordered" evidence="4">
    <location>
        <begin position="441"/>
        <end position="469"/>
    </location>
</feature>
<evidence type="ECO:0000256" key="4">
    <source>
        <dbReference type="SAM" id="MobiDB-lite"/>
    </source>
</evidence>
<feature type="domain" description="HTH iclR-type" evidence="6">
    <location>
        <begin position="12"/>
        <end position="72"/>
    </location>
</feature>
<dbReference type="InterPro" id="IPR050707">
    <property type="entry name" value="HTH_MetabolicPath_Reg"/>
</dbReference>
<organism evidence="8 9">
    <name type="scientific">Streptomyces viridiviolaceus</name>
    <dbReference type="NCBI Taxonomy" id="68282"/>
    <lineage>
        <taxon>Bacteria</taxon>
        <taxon>Bacillati</taxon>
        <taxon>Actinomycetota</taxon>
        <taxon>Actinomycetes</taxon>
        <taxon>Kitasatosporales</taxon>
        <taxon>Streptomycetaceae</taxon>
        <taxon>Streptomyces</taxon>
    </lineage>
</organism>
<evidence type="ECO:0000259" key="6">
    <source>
        <dbReference type="PROSITE" id="PS51077"/>
    </source>
</evidence>
<dbReference type="SMART" id="SM00346">
    <property type="entry name" value="HTH_ICLR"/>
    <property type="match status" value="1"/>
</dbReference>
<dbReference type="Pfam" id="PF09339">
    <property type="entry name" value="HTH_IclR"/>
    <property type="match status" value="1"/>
</dbReference>
<dbReference type="InterPro" id="IPR005471">
    <property type="entry name" value="Tscrpt_reg_IclR_N"/>
</dbReference>
<evidence type="ECO:0000256" key="3">
    <source>
        <dbReference type="ARBA" id="ARBA00023163"/>
    </source>
</evidence>